<keyword evidence="3" id="KW-1185">Reference proteome</keyword>
<dbReference type="Proteomes" id="UP000217895">
    <property type="component" value="Chromosome"/>
</dbReference>
<dbReference type="InterPro" id="IPR002477">
    <property type="entry name" value="Peptidoglycan-bd-like"/>
</dbReference>
<dbReference type="EMBL" id="AP018203">
    <property type="protein sequence ID" value="BAY53597.1"/>
    <property type="molecule type" value="Genomic_DNA"/>
</dbReference>
<evidence type="ECO:0000313" key="3">
    <source>
        <dbReference type="Proteomes" id="UP000217895"/>
    </source>
</evidence>
<name>A0A1Z4JAY0_LEPBY</name>
<dbReference type="InterPro" id="IPR036365">
    <property type="entry name" value="PGBD-like_sf"/>
</dbReference>
<gene>
    <name evidence="2" type="ORF">NIES2135_04030</name>
</gene>
<reference evidence="2 3" key="1">
    <citation type="submission" date="2017-06" db="EMBL/GenBank/DDBJ databases">
        <title>Genome sequencing of cyanobaciteial culture collection at National Institute for Environmental Studies (NIES).</title>
        <authorList>
            <person name="Hirose Y."/>
            <person name="Shimura Y."/>
            <person name="Fujisawa T."/>
            <person name="Nakamura Y."/>
            <person name="Kawachi M."/>
        </authorList>
    </citation>
    <scope>NUCLEOTIDE SEQUENCE [LARGE SCALE GENOMIC DNA]</scope>
    <source>
        <strain evidence="2 3">NIES-2135</strain>
    </source>
</reference>
<dbReference type="SUPFAM" id="SSF47090">
    <property type="entry name" value="PGBD-like"/>
    <property type="match status" value="2"/>
</dbReference>
<sequence>MSAEIPPDKIELPDLYPWDQGSDVMQLQALLRAHGFNLRIDGDFGSRTETAVRSFQHRHGLRIDGVVGKQTWSVLNTDLEPGTRLLKLGCIGTDVAELQGLLLVHGFDVDRNQVYDAATEVAVRQFQQRSRLRETGIVDDITWTFLRGRGLPTMPRKQNRWLNNPRKWW</sequence>
<organism evidence="2 3">
    <name type="scientific">Leptolyngbya boryana NIES-2135</name>
    <dbReference type="NCBI Taxonomy" id="1973484"/>
    <lineage>
        <taxon>Bacteria</taxon>
        <taxon>Bacillati</taxon>
        <taxon>Cyanobacteriota</taxon>
        <taxon>Cyanophyceae</taxon>
        <taxon>Leptolyngbyales</taxon>
        <taxon>Leptolyngbyaceae</taxon>
        <taxon>Leptolyngbya group</taxon>
        <taxon>Leptolyngbya</taxon>
    </lineage>
</organism>
<dbReference type="InterPro" id="IPR052905">
    <property type="entry name" value="LD-transpeptidase_YkuD-like"/>
</dbReference>
<feature type="domain" description="Peptidoglycan binding-like" evidence="1">
    <location>
        <begin position="20"/>
        <end position="75"/>
    </location>
</feature>
<dbReference type="PANTHER" id="PTHR41533:SF1">
    <property type="entry name" value="L,D-TRANSPEPTIDASE YCBB-RELATED"/>
    <property type="match status" value="1"/>
</dbReference>
<dbReference type="Pfam" id="PF01471">
    <property type="entry name" value="PG_binding_1"/>
    <property type="match status" value="2"/>
</dbReference>
<dbReference type="InterPro" id="IPR036366">
    <property type="entry name" value="PGBDSf"/>
</dbReference>
<feature type="domain" description="Peptidoglycan binding-like" evidence="1">
    <location>
        <begin position="92"/>
        <end position="146"/>
    </location>
</feature>
<dbReference type="Gene3D" id="1.10.101.10">
    <property type="entry name" value="PGBD-like superfamily/PGBD"/>
    <property type="match status" value="2"/>
</dbReference>
<dbReference type="PANTHER" id="PTHR41533">
    <property type="entry name" value="L,D-TRANSPEPTIDASE HI_1667-RELATED"/>
    <property type="match status" value="1"/>
</dbReference>
<protein>
    <submittedName>
        <fullName evidence="2">Peptidoglycan-binding domain 1 protein</fullName>
    </submittedName>
</protein>
<accession>A0A1Z4JAY0</accession>
<evidence type="ECO:0000259" key="1">
    <source>
        <dbReference type="Pfam" id="PF01471"/>
    </source>
</evidence>
<proteinExistence type="predicted"/>
<dbReference type="AlphaFoldDB" id="A0A1Z4JAY0"/>
<evidence type="ECO:0000313" key="2">
    <source>
        <dbReference type="EMBL" id="BAY53597.1"/>
    </source>
</evidence>